<dbReference type="AlphaFoldDB" id="A0AAD9NED9"/>
<dbReference type="Proteomes" id="UP001209878">
    <property type="component" value="Unassembled WGS sequence"/>
</dbReference>
<sequence>MRNLLGSACHVSSACKSPPVQLGCCGGAVDHQSGVGDLHCCHVTALCMETVATDAVTNCVESDRTFEKRDNGGGVTDCYCSNLTAAERLVLGEMDTVFSNLISALTNS</sequence>
<dbReference type="EMBL" id="JAODUO010001375">
    <property type="protein sequence ID" value="KAK2165191.1"/>
    <property type="molecule type" value="Genomic_DNA"/>
</dbReference>
<evidence type="ECO:0000313" key="2">
    <source>
        <dbReference type="Proteomes" id="UP001209878"/>
    </source>
</evidence>
<organism evidence="1 2">
    <name type="scientific">Ridgeia piscesae</name>
    <name type="common">Tubeworm</name>
    <dbReference type="NCBI Taxonomy" id="27915"/>
    <lineage>
        <taxon>Eukaryota</taxon>
        <taxon>Metazoa</taxon>
        <taxon>Spiralia</taxon>
        <taxon>Lophotrochozoa</taxon>
        <taxon>Annelida</taxon>
        <taxon>Polychaeta</taxon>
        <taxon>Sedentaria</taxon>
        <taxon>Canalipalpata</taxon>
        <taxon>Sabellida</taxon>
        <taxon>Siboglinidae</taxon>
        <taxon>Ridgeia</taxon>
    </lineage>
</organism>
<reference evidence="1" key="1">
    <citation type="journal article" date="2023" name="Mol. Biol. Evol.">
        <title>Third-Generation Sequencing Reveals the Adaptive Role of the Epigenome in Three Deep-Sea Polychaetes.</title>
        <authorList>
            <person name="Perez M."/>
            <person name="Aroh O."/>
            <person name="Sun Y."/>
            <person name="Lan Y."/>
            <person name="Juniper S.K."/>
            <person name="Young C.R."/>
            <person name="Angers B."/>
            <person name="Qian P.Y."/>
        </authorList>
    </citation>
    <scope>NUCLEOTIDE SEQUENCE</scope>
    <source>
        <strain evidence="1">R07B-5</strain>
    </source>
</reference>
<accession>A0AAD9NED9</accession>
<evidence type="ECO:0000313" key="1">
    <source>
        <dbReference type="EMBL" id="KAK2165191.1"/>
    </source>
</evidence>
<protein>
    <submittedName>
        <fullName evidence="1">Uncharacterized protein</fullName>
    </submittedName>
</protein>
<dbReference type="PROSITE" id="PS51257">
    <property type="entry name" value="PROKAR_LIPOPROTEIN"/>
    <property type="match status" value="1"/>
</dbReference>
<gene>
    <name evidence="1" type="ORF">NP493_1378g00005</name>
</gene>
<comment type="caution">
    <text evidence="1">The sequence shown here is derived from an EMBL/GenBank/DDBJ whole genome shotgun (WGS) entry which is preliminary data.</text>
</comment>
<name>A0AAD9NED9_RIDPI</name>
<proteinExistence type="predicted"/>
<keyword evidence="2" id="KW-1185">Reference proteome</keyword>